<dbReference type="PANTHER" id="PTHR45641">
    <property type="entry name" value="TETRATRICOPEPTIDE REPEAT PROTEIN (AFU_ORTHOLOGUE AFUA_6G03870)"/>
    <property type="match status" value="1"/>
</dbReference>
<comment type="caution">
    <text evidence="4">The sequence shown here is derived from an EMBL/GenBank/DDBJ whole genome shotgun (WGS) entry which is preliminary data.</text>
</comment>
<sequence>MEYLPKIISSAQQSFSGKNPILTVVYRIYGCIYHRHNNNDLVLKYLRKCLDIQERTLPREHFHLSLTYSLFGSVYLEQENYTETYNSCQKALENIDSSSNNPFLAEIMEILGECHFKKNNYSDAMNCFKKALDIGIKSKRNEQHFLIRIYRRLGFICSVEEGYANSLDYYKKAIPIAEECNHPELFLLYNLSGLTYALMHDYEAAFQYLEKSLEITYKILLPNVPYIQMVEEHKSMLFPLVIHLRKGVVDDSVDKEPLSKGAMWSDWASSVAVRRASKAHIQC</sequence>
<proteinExistence type="predicted"/>
<dbReference type="EMBL" id="CAJOBB010004077">
    <property type="protein sequence ID" value="CAF4072940.1"/>
    <property type="molecule type" value="Genomic_DNA"/>
</dbReference>
<dbReference type="Pfam" id="PF13424">
    <property type="entry name" value="TPR_12"/>
    <property type="match status" value="2"/>
</dbReference>
<keyword evidence="1" id="KW-0677">Repeat</keyword>
<dbReference type="Proteomes" id="UP000663860">
    <property type="component" value="Unassembled WGS sequence"/>
</dbReference>
<feature type="repeat" description="TPR" evidence="3">
    <location>
        <begin position="105"/>
        <end position="138"/>
    </location>
</feature>
<gene>
    <name evidence="4" type="ORF">IZO911_LOCUS38535</name>
    <name evidence="5" type="ORF">KXQ929_LOCUS32857</name>
</gene>
<protein>
    <submittedName>
        <fullName evidence="4">Uncharacterized protein</fullName>
    </submittedName>
</protein>
<dbReference type="SMART" id="SM00028">
    <property type="entry name" value="TPR"/>
    <property type="match status" value="5"/>
</dbReference>
<dbReference type="PROSITE" id="PS50005">
    <property type="entry name" value="TPR"/>
    <property type="match status" value="1"/>
</dbReference>
<dbReference type="Proteomes" id="UP000663868">
    <property type="component" value="Unassembled WGS sequence"/>
</dbReference>
<dbReference type="EMBL" id="CAJNOE010001072">
    <property type="protein sequence ID" value="CAF1383200.1"/>
    <property type="molecule type" value="Genomic_DNA"/>
</dbReference>
<evidence type="ECO:0000313" key="5">
    <source>
        <dbReference type="EMBL" id="CAF4072940.1"/>
    </source>
</evidence>
<name>A0A815JZM3_9BILA</name>
<organism evidence="4 6">
    <name type="scientific">Adineta steineri</name>
    <dbReference type="NCBI Taxonomy" id="433720"/>
    <lineage>
        <taxon>Eukaryota</taxon>
        <taxon>Metazoa</taxon>
        <taxon>Spiralia</taxon>
        <taxon>Gnathifera</taxon>
        <taxon>Rotifera</taxon>
        <taxon>Eurotatoria</taxon>
        <taxon>Bdelloidea</taxon>
        <taxon>Adinetida</taxon>
        <taxon>Adinetidae</taxon>
        <taxon>Adineta</taxon>
    </lineage>
</organism>
<evidence type="ECO:0000256" key="1">
    <source>
        <dbReference type="ARBA" id="ARBA00022737"/>
    </source>
</evidence>
<keyword evidence="2 3" id="KW-0802">TPR repeat</keyword>
<dbReference type="InterPro" id="IPR019734">
    <property type="entry name" value="TPR_rpt"/>
</dbReference>
<dbReference type="Gene3D" id="1.25.40.10">
    <property type="entry name" value="Tetratricopeptide repeat domain"/>
    <property type="match status" value="2"/>
</dbReference>
<evidence type="ECO:0000256" key="2">
    <source>
        <dbReference type="ARBA" id="ARBA00022803"/>
    </source>
</evidence>
<dbReference type="PANTHER" id="PTHR45641:SF19">
    <property type="entry name" value="NEPHROCYSTIN-3"/>
    <property type="match status" value="1"/>
</dbReference>
<evidence type="ECO:0000313" key="6">
    <source>
        <dbReference type="Proteomes" id="UP000663860"/>
    </source>
</evidence>
<dbReference type="AlphaFoldDB" id="A0A815JZM3"/>
<evidence type="ECO:0000313" key="4">
    <source>
        <dbReference type="EMBL" id="CAF1383200.1"/>
    </source>
</evidence>
<accession>A0A815JZM3</accession>
<dbReference type="InterPro" id="IPR011990">
    <property type="entry name" value="TPR-like_helical_dom_sf"/>
</dbReference>
<reference evidence="4" key="1">
    <citation type="submission" date="2021-02" db="EMBL/GenBank/DDBJ databases">
        <authorList>
            <person name="Nowell W R."/>
        </authorList>
    </citation>
    <scope>NUCLEOTIDE SEQUENCE</scope>
</reference>
<dbReference type="SUPFAM" id="SSF48452">
    <property type="entry name" value="TPR-like"/>
    <property type="match status" value="1"/>
</dbReference>
<evidence type="ECO:0000256" key="3">
    <source>
        <dbReference type="PROSITE-ProRule" id="PRU00339"/>
    </source>
</evidence>